<name>A0A2Z2HXZ0_9EURY</name>
<sequence>MPIFLVNWMRPGMRALHRVHLTQALQNDDRFETVRFRLAGPRERGSYRVVGSTRTNWILEDPDYPATDARLEVGFTDSPEDTDYWYWMNWIEPERSFMLGWHRDDDHPDLGPTHLQITQGGSVVDRMSVDPIDEHPGAIFYRRLEQLPNVLTRVIWDGDDLVGFDT</sequence>
<organism evidence="1 2">
    <name type="scientific">Natrarchaeobaculum aegyptiacum</name>
    <dbReference type="NCBI Taxonomy" id="745377"/>
    <lineage>
        <taxon>Archaea</taxon>
        <taxon>Methanobacteriati</taxon>
        <taxon>Methanobacteriota</taxon>
        <taxon>Stenosarchaea group</taxon>
        <taxon>Halobacteria</taxon>
        <taxon>Halobacteriales</taxon>
        <taxon>Natrialbaceae</taxon>
        <taxon>Natrarchaeobaculum</taxon>
    </lineage>
</organism>
<protein>
    <submittedName>
        <fullName evidence="1">Uncharacterized protein</fullName>
    </submittedName>
</protein>
<dbReference type="EMBL" id="CP019893">
    <property type="protein sequence ID" value="ARS91773.1"/>
    <property type="molecule type" value="Genomic_DNA"/>
</dbReference>
<keyword evidence="2" id="KW-1185">Reference proteome</keyword>
<dbReference type="Proteomes" id="UP000250088">
    <property type="component" value="Chromosome"/>
</dbReference>
<accession>A0A2Z2HXZ0</accession>
<evidence type="ECO:0000313" key="2">
    <source>
        <dbReference type="Proteomes" id="UP000250088"/>
    </source>
</evidence>
<dbReference type="AlphaFoldDB" id="A0A2Z2HXZ0"/>
<proteinExistence type="predicted"/>
<evidence type="ECO:0000313" key="1">
    <source>
        <dbReference type="EMBL" id="ARS91773.1"/>
    </source>
</evidence>
<gene>
    <name evidence="1" type="ORF">B1756_09350</name>
</gene>
<dbReference type="KEGG" id="naj:B1756_09350"/>
<reference evidence="2" key="1">
    <citation type="submission" date="2017-02" db="EMBL/GenBank/DDBJ databases">
        <title>Natronthermophilus aegyptiacus gen. nov.,sp. nov., an aerobic, extremely halophilic alkalithermophilic archaeon isolated from the athalassohaline Wadi An Natrun, Egypt.</title>
        <authorList>
            <person name="Zhao B."/>
        </authorList>
    </citation>
    <scope>NUCLEOTIDE SEQUENCE [LARGE SCALE GENOMIC DNA]</scope>
    <source>
        <strain evidence="2">JW/NM-HA 15</strain>
    </source>
</reference>